<dbReference type="AlphaFoldDB" id="A0A183I9C0"/>
<feature type="domain" description="Cadherin" evidence="8">
    <location>
        <begin position="81"/>
        <end position="154"/>
    </location>
</feature>
<dbReference type="Proteomes" id="UP000270296">
    <property type="component" value="Unassembled WGS sequence"/>
</dbReference>
<name>A0A183I9C0_9BILA</name>
<keyword evidence="3" id="KW-0677">Repeat</keyword>
<dbReference type="PROSITE" id="PS50268">
    <property type="entry name" value="CADHERIN_2"/>
    <property type="match status" value="3"/>
</dbReference>
<dbReference type="PRINTS" id="PR00205">
    <property type="entry name" value="CADHERIN"/>
</dbReference>
<evidence type="ECO:0000256" key="3">
    <source>
        <dbReference type="ARBA" id="ARBA00022737"/>
    </source>
</evidence>
<dbReference type="WBParaSite" id="SBAD_0000022701-mRNA-1">
    <property type="protein sequence ID" value="SBAD_0000022701-mRNA-1"/>
    <property type="gene ID" value="SBAD_0000022701"/>
</dbReference>
<evidence type="ECO:0000259" key="8">
    <source>
        <dbReference type="PROSITE" id="PS50268"/>
    </source>
</evidence>
<accession>A0A183I9C0</accession>
<keyword evidence="5" id="KW-1133">Transmembrane helix</keyword>
<evidence type="ECO:0000256" key="4">
    <source>
        <dbReference type="ARBA" id="ARBA00022837"/>
    </source>
</evidence>
<dbReference type="PANTHER" id="PTHR24026:SF133">
    <property type="entry name" value="CADHERIN-RELATED FAMILY MEMBER 2"/>
    <property type="match status" value="1"/>
</dbReference>
<evidence type="ECO:0000256" key="2">
    <source>
        <dbReference type="ARBA" id="ARBA00022692"/>
    </source>
</evidence>
<dbReference type="InterPro" id="IPR002126">
    <property type="entry name" value="Cadherin-like_dom"/>
</dbReference>
<proteinExistence type="predicted"/>
<protein>
    <submittedName>
        <fullName evidence="11">Cadherin-89D</fullName>
    </submittedName>
</protein>
<evidence type="ECO:0000256" key="1">
    <source>
        <dbReference type="ARBA" id="ARBA00004370"/>
    </source>
</evidence>
<dbReference type="GO" id="GO:0009653">
    <property type="term" value="P:anatomical structure morphogenesis"/>
    <property type="evidence" value="ECO:0007669"/>
    <property type="project" value="UniProtKB-ARBA"/>
</dbReference>
<organism evidence="11">
    <name type="scientific">Soboliphyme baturini</name>
    <dbReference type="NCBI Taxonomy" id="241478"/>
    <lineage>
        <taxon>Eukaryota</taxon>
        <taxon>Metazoa</taxon>
        <taxon>Ecdysozoa</taxon>
        <taxon>Nematoda</taxon>
        <taxon>Enoplea</taxon>
        <taxon>Dorylaimia</taxon>
        <taxon>Dioctophymatida</taxon>
        <taxon>Dioctophymatoidea</taxon>
        <taxon>Soboliphymatidae</taxon>
        <taxon>Soboliphyme</taxon>
    </lineage>
</organism>
<keyword evidence="6" id="KW-0472">Membrane</keyword>
<keyword evidence="4 7" id="KW-0106">Calcium</keyword>
<feature type="domain" description="Cadherin" evidence="8">
    <location>
        <begin position="163"/>
        <end position="257"/>
    </location>
</feature>
<evidence type="ECO:0000256" key="5">
    <source>
        <dbReference type="ARBA" id="ARBA00022989"/>
    </source>
</evidence>
<gene>
    <name evidence="9" type="ORF">SBAD_LOCUS214</name>
</gene>
<dbReference type="InterPro" id="IPR015919">
    <property type="entry name" value="Cadherin-like_sf"/>
</dbReference>
<keyword evidence="2" id="KW-0812">Transmembrane</keyword>
<keyword evidence="10" id="KW-1185">Reference proteome</keyword>
<evidence type="ECO:0000313" key="11">
    <source>
        <dbReference type="WBParaSite" id="SBAD_0000022701-mRNA-1"/>
    </source>
</evidence>
<dbReference type="OrthoDB" id="6252479at2759"/>
<evidence type="ECO:0000313" key="10">
    <source>
        <dbReference type="Proteomes" id="UP000270296"/>
    </source>
</evidence>
<dbReference type="GO" id="GO:0007156">
    <property type="term" value="P:homophilic cell adhesion via plasma membrane adhesion molecules"/>
    <property type="evidence" value="ECO:0007669"/>
    <property type="project" value="InterPro"/>
</dbReference>
<dbReference type="FunFam" id="2.60.40.60:FF:000020">
    <property type="entry name" value="Dachsous cadherin-related 1b"/>
    <property type="match status" value="1"/>
</dbReference>
<dbReference type="SMART" id="SM00112">
    <property type="entry name" value="CA"/>
    <property type="match status" value="2"/>
</dbReference>
<dbReference type="SUPFAM" id="SSF49313">
    <property type="entry name" value="Cadherin-like"/>
    <property type="match status" value="3"/>
</dbReference>
<sequence>MPTLTLSFTEGKTLSFYVKACDKGNPPLYDEVPVMIDIVPRRPTQPLFLQNNPVLRIGENAEVGTLVGHLRFTSYPQYSAEIVNDRHRRIKQNFNLHPNGSFYVAGPLNREVTPFYRFYVALRDAAAGSSASPYVAMTSVTVILQDVNDNIPSFGTENLKLFLPEDIAVGAAVFKVHADDADVEDAGRVTYSFHGQSGPFRIEADSGWIFSTARLNRERVDRYSLNITAADSGTPPLKSVLRLLIVVLDVNDEVPHFDRSVYNFSVDDRTPVGTIVGAVHATDNDLPPNNQLTYYIMEGNMESGCFTSDADFDNSTRKTTNRICRLNIY</sequence>
<comment type="subcellular location">
    <subcellularLocation>
        <location evidence="1">Membrane</location>
    </subcellularLocation>
</comment>
<dbReference type="GO" id="GO:0016020">
    <property type="term" value="C:membrane"/>
    <property type="evidence" value="ECO:0007669"/>
    <property type="project" value="UniProtKB-SubCell"/>
</dbReference>
<dbReference type="GO" id="GO:0005509">
    <property type="term" value="F:calcium ion binding"/>
    <property type="evidence" value="ECO:0007669"/>
    <property type="project" value="UniProtKB-UniRule"/>
</dbReference>
<reference evidence="9 10" key="2">
    <citation type="submission" date="2018-11" db="EMBL/GenBank/DDBJ databases">
        <authorList>
            <consortium name="Pathogen Informatics"/>
        </authorList>
    </citation>
    <scope>NUCLEOTIDE SEQUENCE [LARGE SCALE GENOMIC DNA]</scope>
</reference>
<dbReference type="Pfam" id="PF00028">
    <property type="entry name" value="Cadherin"/>
    <property type="match status" value="2"/>
</dbReference>
<dbReference type="CDD" id="cd11304">
    <property type="entry name" value="Cadherin_repeat"/>
    <property type="match status" value="3"/>
</dbReference>
<evidence type="ECO:0000256" key="6">
    <source>
        <dbReference type="ARBA" id="ARBA00023136"/>
    </source>
</evidence>
<dbReference type="EMBL" id="UZAM01000386">
    <property type="protein sequence ID" value="VDO80860.1"/>
    <property type="molecule type" value="Genomic_DNA"/>
</dbReference>
<reference evidence="11" key="1">
    <citation type="submission" date="2016-06" db="UniProtKB">
        <authorList>
            <consortium name="WormBaseParasite"/>
        </authorList>
    </citation>
    <scope>IDENTIFICATION</scope>
</reference>
<feature type="domain" description="Cadherin" evidence="8">
    <location>
        <begin position="258"/>
        <end position="311"/>
    </location>
</feature>
<evidence type="ECO:0000256" key="7">
    <source>
        <dbReference type="PROSITE-ProRule" id="PRU00043"/>
    </source>
</evidence>
<evidence type="ECO:0000313" key="9">
    <source>
        <dbReference type="EMBL" id="VDO80860.1"/>
    </source>
</evidence>
<dbReference type="PANTHER" id="PTHR24026">
    <property type="entry name" value="FAT ATYPICAL CADHERIN-RELATED"/>
    <property type="match status" value="1"/>
</dbReference>
<dbReference type="Gene3D" id="2.60.40.60">
    <property type="entry name" value="Cadherins"/>
    <property type="match status" value="3"/>
</dbReference>